<dbReference type="InterPro" id="IPR046455">
    <property type="entry name" value="Sec7/BIG1-like_C"/>
</dbReference>
<feature type="compositionally biased region" description="Basic and acidic residues" evidence="7">
    <location>
        <begin position="289"/>
        <end position="302"/>
    </location>
</feature>
<keyword evidence="10" id="KW-1185">Reference proteome</keyword>
<feature type="compositionally biased region" description="Basic and acidic residues" evidence="7">
    <location>
        <begin position="316"/>
        <end position="333"/>
    </location>
</feature>
<reference evidence="9" key="1">
    <citation type="journal article" date="2023" name="G3 (Bethesda)">
        <title>Whole genome assembly and annotation of the endangered Caribbean coral Acropora cervicornis.</title>
        <authorList>
            <person name="Selwyn J.D."/>
            <person name="Vollmer S.V."/>
        </authorList>
    </citation>
    <scope>NUCLEOTIDE SEQUENCE</scope>
    <source>
        <strain evidence="9">K2</strain>
    </source>
</reference>
<sequence>MYENTRTQNMFLTRALEKILHDKETKKSYHQQLKKACEVALEEIQKSQAEVIADDSDESPSSALPPPKGKQPYIEADKYFLPFELACQSKCPRIVVTALDCLQKLIAYGHLAGDIPDSTEPSKLLLDRIVETICSCFVGVQTDEGVQLQIIKALLTAVTSNSCEVHEGTLLQAVRTCYNIYLASRNLINQTTAKATLSQMISVIFQRMEAQAAAEEELKESGPNPVTVQTSSTPTPSETTEVQPPSPPEREPDMSTESTAFDAVDTGSAVESQEAKNEDDNITDNQLEDGPKESLEDCKGEGNLDSTVYSTAESTLTEREEKQAPSEAERDVSGESSVGTNGPKEGETAELPAEDAPSDTKEFQINLENTSDESILSNGEVIDTTPEIPTANGIPTATPTETSSPISDELGDTHSESGAEVEGSSSSTSVNSQASGAVKFSHVTQKDAFLVFRSLCKLSMKPLSDAPLDPKSHELRSKILSLELMLSCLQNAGPVFCSHEMFVTAIKQYLCVALSKNGVSSVPAVFELSLAIFLTLLSSFKTHLKMQIEVFFKEIFLNILETSTSSFQHKWMVMQALTRICSDAQCVVDIYLNYDCDLSLSNIFDRLTSDLAKIAQGRQAIVLAATPVQEKSIRLKGLECLVSILKCMVEWSRELYLNPSSYVAINSDTPGLKRKASMAEADLEDTGDRSSLPGDRVSVGSELKSHGGSQGSLNSTSSSVASDNPKQFESLKEMKGLMEQGIENFSKEVMYSYIDKLNFTDMDFVSALRLFLSNFRLPGEAQKIDRLMEKFASRYLETNPSNTVFASADAAYVLAYSIILLTTDLHNSQVKRKITKEQYTTMNKGINDSRDLPQEYLESIYDEISQNEIKMRSAPRNANRYNTMYLQNEKQRRLLYYQEMEQMAQTAKTLIEGVSQIQTTFTSATHVEHIRPMFKVTWSPFLAAFSVNLQHCDDQQVASLCLDGIRCAIRIGCIFGMQLERDSFVQALSRFTLLTATAGLHEIKTKNIDTIKTLITVAQTDGNYLGRAWHELELAQLIGTGVKTMAGPSGGAGQGLSTPVHFGTAGLPSSQAHELVNDPKKIAHIQETVGETSSQSVVVAVDRIFTGSTKLDGDSIVDFVQALGAISSEELANPTHPRMFSLQKIVEISYYNMNRIRLEWSRIWAVLGDHFNKCGCNPNEDVAFFCVDSLRQLAMKFLEKGELPNFRFQKDFLRPFEYIVKKNRSATIRDMVVRCVAQMVHSQAHNIKSGWKNVFSVFHLAASDEDEGIVELAFQTTATIFEKYFHATIDSFQDAVKCLSEFACNASFPDTSMEAIRLIRNCAKYVYENPEIIVLVCFLVLSLPDPSGWLNCEAVVHRGLTVMFEIMKSYGHTFQQHWWRDVFRVVFRIFDNMKLPDQQVDWSEYFEVLSDVLLEDMFLHLLWCVQQDNEQLARSGTNCLENLVVSNGSQFSPEMWQRACRCIRDIFTSTVPSELLTWRPEVQTAGTPTPQSTPTHTPGTPVQSPDHHTSFDSKSVDIDVRPEHDIVPRLEEDADEWATETYISQPKKIETAEDVLEAQEKEPSNKITLLSTVRPEQMENLPHHCFKGKSKPNLLKQETSSLACILRILFRMYSDEERKESWPDIEQRSLRYGSKRELSALTY</sequence>
<dbReference type="InterPro" id="IPR023394">
    <property type="entry name" value="Sec7_C_sf"/>
</dbReference>
<evidence type="ECO:0000256" key="1">
    <source>
        <dbReference type="ARBA" id="ARBA00004370"/>
    </source>
</evidence>
<dbReference type="GO" id="GO:0005737">
    <property type="term" value="C:cytoplasm"/>
    <property type="evidence" value="ECO:0007669"/>
    <property type="project" value="UniProtKB-SubCell"/>
</dbReference>
<protein>
    <submittedName>
        <fullName evidence="9">Brefeldin A-inhibited guanine nucleotide-exchange protein 1</fullName>
    </submittedName>
</protein>
<feature type="region of interest" description="Disordered" evidence="7">
    <location>
        <begin position="1483"/>
        <end position="1515"/>
    </location>
</feature>
<dbReference type="PANTHER" id="PTHR10663:SF375">
    <property type="entry name" value="LD29171P"/>
    <property type="match status" value="1"/>
</dbReference>
<feature type="compositionally biased region" description="Basic and acidic residues" evidence="7">
    <location>
        <begin position="1505"/>
        <end position="1515"/>
    </location>
</feature>
<dbReference type="EMBL" id="JARQWQ010000029">
    <property type="protein sequence ID" value="KAK2562231.1"/>
    <property type="molecule type" value="Genomic_DNA"/>
</dbReference>
<feature type="compositionally biased region" description="Low complexity" evidence="7">
    <location>
        <begin position="1487"/>
        <end position="1501"/>
    </location>
</feature>
<evidence type="ECO:0000256" key="5">
    <source>
        <dbReference type="ARBA" id="ARBA00022927"/>
    </source>
</evidence>
<evidence type="ECO:0000256" key="2">
    <source>
        <dbReference type="ARBA" id="ARBA00004496"/>
    </source>
</evidence>
<comment type="subcellular location">
    <subcellularLocation>
        <location evidence="2">Cytoplasm</location>
    </subcellularLocation>
    <subcellularLocation>
        <location evidence="1">Membrane</location>
    </subcellularLocation>
</comment>
<dbReference type="PROSITE" id="PS50190">
    <property type="entry name" value="SEC7"/>
    <property type="match status" value="1"/>
</dbReference>
<dbReference type="SMART" id="SM00222">
    <property type="entry name" value="Sec7"/>
    <property type="match status" value="1"/>
</dbReference>
<dbReference type="PANTHER" id="PTHR10663">
    <property type="entry name" value="GUANYL-NUCLEOTIDE EXCHANGE FACTOR"/>
    <property type="match status" value="1"/>
</dbReference>
<dbReference type="Pfam" id="PF09324">
    <property type="entry name" value="Sec7-like_HDS"/>
    <property type="match status" value="1"/>
</dbReference>
<dbReference type="Pfam" id="PF20252">
    <property type="entry name" value="BIG2_C"/>
    <property type="match status" value="1"/>
</dbReference>
<gene>
    <name evidence="9" type="ORF">P5673_014486</name>
</gene>
<evidence type="ECO:0000256" key="7">
    <source>
        <dbReference type="SAM" id="MobiDB-lite"/>
    </source>
</evidence>
<dbReference type="SUPFAM" id="SSF48371">
    <property type="entry name" value="ARM repeat"/>
    <property type="match status" value="1"/>
</dbReference>
<dbReference type="InterPro" id="IPR016024">
    <property type="entry name" value="ARM-type_fold"/>
</dbReference>
<evidence type="ECO:0000256" key="3">
    <source>
        <dbReference type="ARBA" id="ARBA00022448"/>
    </source>
</evidence>
<dbReference type="GO" id="GO:0015031">
    <property type="term" value="P:protein transport"/>
    <property type="evidence" value="ECO:0007669"/>
    <property type="project" value="UniProtKB-KW"/>
</dbReference>
<comment type="caution">
    <text evidence="9">The sequence shown here is derived from an EMBL/GenBank/DDBJ whole genome shotgun (WGS) entry which is preliminary data.</text>
</comment>
<keyword evidence="6" id="KW-0472">Membrane</keyword>
<name>A0AAD9V5Q8_ACRCE</name>
<dbReference type="GO" id="GO:0032012">
    <property type="term" value="P:regulation of ARF protein signal transduction"/>
    <property type="evidence" value="ECO:0007669"/>
    <property type="project" value="InterPro"/>
</dbReference>
<feature type="compositionally biased region" description="Polar residues" evidence="7">
    <location>
        <begin position="366"/>
        <end position="377"/>
    </location>
</feature>
<dbReference type="Proteomes" id="UP001249851">
    <property type="component" value="Unassembled WGS sequence"/>
</dbReference>
<feature type="compositionally biased region" description="Polar residues" evidence="7">
    <location>
        <begin position="304"/>
        <end position="315"/>
    </location>
</feature>
<dbReference type="InterPro" id="IPR015403">
    <property type="entry name" value="Mon2/Sec7/BIG1-like_HDS"/>
</dbReference>
<dbReference type="CDD" id="cd00171">
    <property type="entry name" value="Sec7"/>
    <property type="match status" value="1"/>
</dbReference>
<accession>A0AAD9V5Q8</accession>
<dbReference type="InterPro" id="IPR032629">
    <property type="entry name" value="DCB_dom"/>
</dbReference>
<evidence type="ECO:0000259" key="8">
    <source>
        <dbReference type="PROSITE" id="PS50190"/>
    </source>
</evidence>
<evidence type="ECO:0000256" key="4">
    <source>
        <dbReference type="ARBA" id="ARBA00022490"/>
    </source>
</evidence>
<dbReference type="InterPro" id="IPR035999">
    <property type="entry name" value="Sec7_dom_sf"/>
</dbReference>
<proteinExistence type="predicted"/>
<feature type="region of interest" description="Disordered" evidence="7">
    <location>
        <begin position="214"/>
        <end position="431"/>
    </location>
</feature>
<keyword evidence="5" id="KW-0653">Protein transport</keyword>
<evidence type="ECO:0000256" key="6">
    <source>
        <dbReference type="ARBA" id="ARBA00023136"/>
    </source>
</evidence>
<feature type="compositionally biased region" description="Low complexity" evidence="7">
    <location>
        <begin position="225"/>
        <end position="243"/>
    </location>
</feature>
<dbReference type="GO" id="GO:0016020">
    <property type="term" value="C:membrane"/>
    <property type="evidence" value="ECO:0007669"/>
    <property type="project" value="UniProtKB-SubCell"/>
</dbReference>
<keyword evidence="3" id="KW-0813">Transport</keyword>
<dbReference type="InterPro" id="IPR000904">
    <property type="entry name" value="Sec7_dom"/>
</dbReference>
<keyword evidence="4" id="KW-0963">Cytoplasm</keyword>
<organism evidence="9 10">
    <name type="scientific">Acropora cervicornis</name>
    <name type="common">Staghorn coral</name>
    <dbReference type="NCBI Taxonomy" id="6130"/>
    <lineage>
        <taxon>Eukaryota</taxon>
        <taxon>Metazoa</taxon>
        <taxon>Cnidaria</taxon>
        <taxon>Anthozoa</taxon>
        <taxon>Hexacorallia</taxon>
        <taxon>Scleractinia</taxon>
        <taxon>Astrocoeniina</taxon>
        <taxon>Acroporidae</taxon>
        <taxon>Acropora</taxon>
    </lineage>
</organism>
<dbReference type="InterPro" id="IPR032691">
    <property type="entry name" value="Mon2/Sec7/BIG1-like_HUS"/>
</dbReference>
<dbReference type="FunFam" id="1.10.1000.11:FF:000003">
    <property type="entry name" value="Brefeldin A-inhibited guanine nucleotide-exchange protein 1"/>
    <property type="match status" value="1"/>
</dbReference>
<feature type="compositionally biased region" description="Polar residues" evidence="7">
    <location>
        <begin position="393"/>
        <end position="406"/>
    </location>
</feature>
<dbReference type="SUPFAM" id="SSF48425">
    <property type="entry name" value="Sec7 domain"/>
    <property type="match status" value="1"/>
</dbReference>
<dbReference type="Gene3D" id="1.10.1000.11">
    <property type="entry name" value="Arf Nucleotide-binding Site Opener,domain 2"/>
    <property type="match status" value="1"/>
</dbReference>
<dbReference type="GO" id="GO:0005085">
    <property type="term" value="F:guanyl-nucleotide exchange factor activity"/>
    <property type="evidence" value="ECO:0007669"/>
    <property type="project" value="InterPro"/>
</dbReference>
<dbReference type="Pfam" id="PF16213">
    <property type="entry name" value="DCB"/>
    <property type="match status" value="1"/>
</dbReference>
<feature type="domain" description="SEC7" evidence="8">
    <location>
        <begin position="636"/>
        <end position="867"/>
    </location>
</feature>
<dbReference type="Pfam" id="PF01369">
    <property type="entry name" value="Sec7"/>
    <property type="match status" value="1"/>
</dbReference>
<evidence type="ECO:0000313" key="9">
    <source>
        <dbReference type="EMBL" id="KAK2562231.1"/>
    </source>
</evidence>
<dbReference type="Pfam" id="PF12783">
    <property type="entry name" value="Sec7-like_HUS"/>
    <property type="match status" value="1"/>
</dbReference>
<feature type="compositionally biased region" description="Low complexity" evidence="7">
    <location>
        <begin position="418"/>
        <end position="431"/>
    </location>
</feature>
<evidence type="ECO:0000313" key="10">
    <source>
        <dbReference type="Proteomes" id="UP001249851"/>
    </source>
</evidence>
<feature type="region of interest" description="Disordered" evidence="7">
    <location>
        <begin position="676"/>
        <end position="725"/>
    </location>
</feature>
<reference evidence="9" key="2">
    <citation type="journal article" date="2023" name="Science">
        <title>Genomic signatures of disease resistance in endangered staghorn corals.</title>
        <authorList>
            <person name="Vollmer S.V."/>
            <person name="Selwyn J.D."/>
            <person name="Despard B.A."/>
            <person name="Roesel C.L."/>
        </authorList>
    </citation>
    <scope>NUCLEOTIDE SEQUENCE</scope>
    <source>
        <strain evidence="9">K2</strain>
    </source>
</reference>